<dbReference type="EMBL" id="JAHRIO010090416">
    <property type="protein sequence ID" value="MEQ2187818.1"/>
    <property type="molecule type" value="Genomic_DNA"/>
</dbReference>
<feature type="transmembrane region" description="Helical" evidence="1">
    <location>
        <begin position="55"/>
        <end position="76"/>
    </location>
</feature>
<evidence type="ECO:0000256" key="1">
    <source>
        <dbReference type="SAM" id="Phobius"/>
    </source>
</evidence>
<sequence>MHCYYDNHCLQGFALAVCYFYLYLSTVEHKEREFSYAYLLQSCPDAIDEVFDSKLHIIGGVGITIGVVMVSVQLAYSLDQSDFSHLFQKGGGLQLMAQGSLCIGHLLF</sequence>
<gene>
    <name evidence="2" type="ORF">GOODEAATRI_008514</name>
</gene>
<reference evidence="2 3" key="1">
    <citation type="submission" date="2021-06" db="EMBL/GenBank/DDBJ databases">
        <authorList>
            <person name="Palmer J.M."/>
        </authorList>
    </citation>
    <scope>NUCLEOTIDE SEQUENCE [LARGE SCALE GENOMIC DNA]</scope>
    <source>
        <strain evidence="2 3">GA_2019</strain>
        <tissue evidence="2">Muscle</tissue>
    </source>
</reference>
<keyword evidence="1" id="KW-0472">Membrane</keyword>
<name>A0ABV0PWD5_9TELE</name>
<accession>A0ABV0PWD5</accession>
<comment type="caution">
    <text evidence="2">The sequence shown here is derived from an EMBL/GenBank/DDBJ whole genome shotgun (WGS) entry which is preliminary data.</text>
</comment>
<keyword evidence="1" id="KW-1133">Transmembrane helix</keyword>
<protein>
    <submittedName>
        <fullName evidence="2">Uncharacterized protein</fullName>
    </submittedName>
</protein>
<evidence type="ECO:0000313" key="3">
    <source>
        <dbReference type="Proteomes" id="UP001476798"/>
    </source>
</evidence>
<organism evidence="2 3">
    <name type="scientific">Goodea atripinnis</name>
    <dbReference type="NCBI Taxonomy" id="208336"/>
    <lineage>
        <taxon>Eukaryota</taxon>
        <taxon>Metazoa</taxon>
        <taxon>Chordata</taxon>
        <taxon>Craniata</taxon>
        <taxon>Vertebrata</taxon>
        <taxon>Euteleostomi</taxon>
        <taxon>Actinopterygii</taxon>
        <taxon>Neopterygii</taxon>
        <taxon>Teleostei</taxon>
        <taxon>Neoteleostei</taxon>
        <taxon>Acanthomorphata</taxon>
        <taxon>Ovalentaria</taxon>
        <taxon>Atherinomorphae</taxon>
        <taxon>Cyprinodontiformes</taxon>
        <taxon>Goodeidae</taxon>
        <taxon>Goodea</taxon>
    </lineage>
</organism>
<evidence type="ECO:0000313" key="2">
    <source>
        <dbReference type="EMBL" id="MEQ2187818.1"/>
    </source>
</evidence>
<keyword evidence="1" id="KW-0812">Transmembrane</keyword>
<proteinExistence type="predicted"/>
<keyword evidence="3" id="KW-1185">Reference proteome</keyword>
<dbReference type="Proteomes" id="UP001476798">
    <property type="component" value="Unassembled WGS sequence"/>
</dbReference>